<dbReference type="AlphaFoldDB" id="A0AAV2GPC0"/>
<proteinExistence type="predicted"/>
<keyword evidence="2" id="KW-1185">Reference proteome</keyword>
<dbReference type="Proteomes" id="UP001497516">
    <property type="component" value="Chromosome 9"/>
</dbReference>
<name>A0AAV2GPC0_9ROSI</name>
<dbReference type="EMBL" id="OZ034822">
    <property type="protein sequence ID" value="CAL1412102.1"/>
    <property type="molecule type" value="Genomic_DNA"/>
</dbReference>
<gene>
    <name evidence="1" type="ORF">LTRI10_LOCUS51418</name>
</gene>
<protein>
    <submittedName>
        <fullName evidence="1">Uncharacterized protein</fullName>
    </submittedName>
</protein>
<accession>A0AAV2GPC0</accession>
<reference evidence="1 2" key="1">
    <citation type="submission" date="2024-04" db="EMBL/GenBank/DDBJ databases">
        <authorList>
            <person name="Fracassetti M."/>
        </authorList>
    </citation>
    <scope>NUCLEOTIDE SEQUENCE [LARGE SCALE GENOMIC DNA]</scope>
</reference>
<evidence type="ECO:0000313" key="1">
    <source>
        <dbReference type="EMBL" id="CAL1412102.1"/>
    </source>
</evidence>
<sequence>MDDVDKREDEIELELGLSLGGNCNTRLQKFISVQKEDHERKSIPESADLGFGVQACTRFGELSGFTGENSEQDMDPKMKRKIQEMRRHEAKKKRGKKKLKMALSKGKLTAAIGCSYPANAVYMKSMYARGARASISVSSGWHLHHLPCNDSQARLLYSSVCQLTGLGEPKAEQFPVGSSVAGSRGI</sequence>
<evidence type="ECO:0000313" key="2">
    <source>
        <dbReference type="Proteomes" id="UP001497516"/>
    </source>
</evidence>
<organism evidence="1 2">
    <name type="scientific">Linum trigynum</name>
    <dbReference type="NCBI Taxonomy" id="586398"/>
    <lineage>
        <taxon>Eukaryota</taxon>
        <taxon>Viridiplantae</taxon>
        <taxon>Streptophyta</taxon>
        <taxon>Embryophyta</taxon>
        <taxon>Tracheophyta</taxon>
        <taxon>Spermatophyta</taxon>
        <taxon>Magnoliopsida</taxon>
        <taxon>eudicotyledons</taxon>
        <taxon>Gunneridae</taxon>
        <taxon>Pentapetalae</taxon>
        <taxon>rosids</taxon>
        <taxon>fabids</taxon>
        <taxon>Malpighiales</taxon>
        <taxon>Linaceae</taxon>
        <taxon>Linum</taxon>
    </lineage>
</organism>